<dbReference type="AlphaFoldDB" id="A0AAN7W0P9"/>
<evidence type="ECO:0000256" key="2">
    <source>
        <dbReference type="SAM" id="MobiDB-lite"/>
    </source>
</evidence>
<organism evidence="3 4">
    <name type="scientific">Elasticomyces elasticus</name>
    <dbReference type="NCBI Taxonomy" id="574655"/>
    <lineage>
        <taxon>Eukaryota</taxon>
        <taxon>Fungi</taxon>
        <taxon>Dikarya</taxon>
        <taxon>Ascomycota</taxon>
        <taxon>Pezizomycotina</taxon>
        <taxon>Dothideomycetes</taxon>
        <taxon>Dothideomycetidae</taxon>
        <taxon>Mycosphaerellales</taxon>
        <taxon>Teratosphaeriaceae</taxon>
        <taxon>Elasticomyces</taxon>
    </lineage>
</organism>
<accession>A0AAN7W0P9</accession>
<dbReference type="Proteomes" id="UP001310594">
    <property type="component" value="Unassembled WGS sequence"/>
</dbReference>
<evidence type="ECO:0000313" key="4">
    <source>
        <dbReference type="Proteomes" id="UP001310594"/>
    </source>
</evidence>
<reference evidence="3" key="1">
    <citation type="submission" date="2023-08" db="EMBL/GenBank/DDBJ databases">
        <title>Black Yeasts Isolated from many extreme environments.</title>
        <authorList>
            <person name="Coleine C."/>
            <person name="Stajich J.E."/>
            <person name="Selbmann L."/>
        </authorList>
    </citation>
    <scope>NUCLEOTIDE SEQUENCE</scope>
    <source>
        <strain evidence="3">CCFEE 5810</strain>
    </source>
</reference>
<name>A0AAN7W0P9_9PEZI</name>
<gene>
    <name evidence="3" type="ORF">LTR97_010650</name>
</gene>
<feature type="region of interest" description="Disordered" evidence="2">
    <location>
        <begin position="1"/>
        <end position="25"/>
    </location>
</feature>
<protein>
    <submittedName>
        <fullName evidence="3">Uncharacterized protein</fullName>
    </submittedName>
</protein>
<dbReference type="EMBL" id="JAVRQU010000018">
    <property type="protein sequence ID" value="KAK5693174.1"/>
    <property type="molecule type" value="Genomic_DNA"/>
</dbReference>
<evidence type="ECO:0000313" key="3">
    <source>
        <dbReference type="EMBL" id="KAK5693174.1"/>
    </source>
</evidence>
<proteinExistence type="predicted"/>
<comment type="caution">
    <text evidence="3">The sequence shown here is derived from an EMBL/GenBank/DDBJ whole genome shotgun (WGS) entry which is preliminary data.</text>
</comment>
<feature type="coiled-coil region" evidence="1">
    <location>
        <begin position="70"/>
        <end position="97"/>
    </location>
</feature>
<keyword evidence="1" id="KW-0175">Coiled coil</keyword>
<evidence type="ECO:0000256" key="1">
    <source>
        <dbReference type="SAM" id="Coils"/>
    </source>
</evidence>
<sequence>MSAQHPEQQVEEQPEAGQTDAGDDLAMLKQRGAAMNTAFKAMERTLVHVHETTAGPGPTSAMEPEMHQLWTQLRAQLSQAKAELTELNGEVARLTAG</sequence>